<gene>
    <name evidence="1" type="ORF">MHBO_002606</name>
</gene>
<sequence length="91" mass="10280">MECCGGSCRPSFKSGPNCPVLHLTWRKTMQSFYSYLYLGQLNLSIHSSTIDNALKSIWEAALLKKLIPGTQLRKGIATSVHLITHKKIYRK</sequence>
<keyword evidence="2" id="KW-1185">Reference proteome</keyword>
<dbReference type="EMBL" id="JBDODL010001010">
    <property type="protein sequence ID" value="MES1921001.1"/>
    <property type="molecule type" value="Genomic_DNA"/>
</dbReference>
<evidence type="ECO:0000313" key="1">
    <source>
        <dbReference type="EMBL" id="MES1921001.1"/>
    </source>
</evidence>
<accession>A0ABV2AMV7</accession>
<reference evidence="1 2" key="1">
    <citation type="journal article" date="2024" name="BMC Biol.">
        <title>Comparative genomics of Ascetosporea gives new insight into the evolutionary basis for animal parasitism in Rhizaria.</title>
        <authorList>
            <person name="Hiltunen Thoren M."/>
            <person name="Onut-Brannstrom I."/>
            <person name="Alfjorden A."/>
            <person name="Peckova H."/>
            <person name="Swords F."/>
            <person name="Hooper C."/>
            <person name="Holzer A.S."/>
            <person name="Bass D."/>
            <person name="Burki F."/>
        </authorList>
    </citation>
    <scope>NUCLEOTIDE SEQUENCE [LARGE SCALE GENOMIC DNA]</scope>
    <source>
        <strain evidence="1">20-A016</strain>
    </source>
</reference>
<name>A0ABV2AMV7_9EUKA</name>
<organism evidence="1 2">
    <name type="scientific">Bonamia ostreae</name>
    <dbReference type="NCBI Taxonomy" id="126728"/>
    <lineage>
        <taxon>Eukaryota</taxon>
        <taxon>Sar</taxon>
        <taxon>Rhizaria</taxon>
        <taxon>Endomyxa</taxon>
        <taxon>Ascetosporea</taxon>
        <taxon>Haplosporida</taxon>
        <taxon>Bonamia</taxon>
    </lineage>
</organism>
<comment type="caution">
    <text evidence="1">The sequence shown here is derived from an EMBL/GenBank/DDBJ whole genome shotgun (WGS) entry which is preliminary data.</text>
</comment>
<evidence type="ECO:0000313" key="2">
    <source>
        <dbReference type="Proteomes" id="UP001439008"/>
    </source>
</evidence>
<protein>
    <submittedName>
        <fullName evidence="1">Uncharacterized protein</fullName>
    </submittedName>
</protein>
<dbReference type="Proteomes" id="UP001439008">
    <property type="component" value="Unassembled WGS sequence"/>
</dbReference>
<proteinExistence type="predicted"/>